<evidence type="ECO:0000256" key="1">
    <source>
        <dbReference type="ARBA" id="ARBA00012528"/>
    </source>
</evidence>
<evidence type="ECO:0000256" key="3">
    <source>
        <dbReference type="SAM" id="MobiDB-lite"/>
    </source>
</evidence>
<dbReference type="Pfam" id="PF11845">
    <property type="entry name" value="Tll0287-like"/>
    <property type="match status" value="1"/>
</dbReference>
<dbReference type="Gene3D" id="3.30.70.270">
    <property type="match status" value="1"/>
</dbReference>
<dbReference type="GO" id="GO:1902201">
    <property type="term" value="P:negative regulation of bacterial-type flagellum-dependent cell motility"/>
    <property type="evidence" value="ECO:0007669"/>
    <property type="project" value="TreeGrafter"/>
</dbReference>
<comment type="caution">
    <text evidence="6">The sequence shown here is derived from an EMBL/GenBank/DDBJ whole genome shotgun (WGS) entry which is preliminary data.</text>
</comment>
<gene>
    <name evidence="6" type="ORF">A2150_04145</name>
</gene>
<comment type="catalytic activity">
    <reaction evidence="2">
        <text>2 GTP = 3',3'-c-di-GMP + 2 diphosphate</text>
        <dbReference type="Rhea" id="RHEA:24898"/>
        <dbReference type="ChEBI" id="CHEBI:33019"/>
        <dbReference type="ChEBI" id="CHEBI:37565"/>
        <dbReference type="ChEBI" id="CHEBI:58805"/>
        <dbReference type="EC" id="2.7.7.65"/>
    </reaction>
</comment>
<keyword evidence="4" id="KW-0812">Transmembrane</keyword>
<dbReference type="InterPro" id="IPR000160">
    <property type="entry name" value="GGDEF_dom"/>
</dbReference>
<sequence>MKLPDLKLGLRPTLVRNTLLALLLWTGIVAGSLWWNNHILQQQILELAKTAALGNINKDLAFRLWAASHGGVYVPPDENTPPNPYLAQVPGRDVVTTEGKRLTLMNPAYMLRQVMGENSRLFGVRGHITSLHLTNPINQPDEWEKAALESFQQGAQEATTVVDIDGKHHLRMIRPILMEKGCLKCHADTGVKPGEVRGGISVSVPMEPIHAASRAQARNIELFHGAAWLLGTGLIGLAAWFSKRESAERVRAEHAEELANHDGLTGLYNHRMFYSLLKDEIVRTQRYKRPVSLLMLDIDHFKRVNDTHGHQAGDAILKGLSDLLVKQARAIDRVCRYGGEEITVILPETDAATAMDIAERLRAAVERQPFVIDGGKTVGITVSIGVVTYSRQVDAPEKLAKAADTALYAAKQGGRNRVERYEPSRKGGNSSV</sequence>
<keyword evidence="4" id="KW-1133">Transmembrane helix</keyword>
<dbReference type="GO" id="GO:0043709">
    <property type="term" value="P:cell adhesion involved in single-species biofilm formation"/>
    <property type="evidence" value="ECO:0007669"/>
    <property type="project" value="TreeGrafter"/>
</dbReference>
<dbReference type="PANTHER" id="PTHR45138">
    <property type="entry name" value="REGULATORY COMPONENTS OF SENSORY TRANSDUCTION SYSTEM"/>
    <property type="match status" value="1"/>
</dbReference>
<dbReference type="FunFam" id="3.30.70.270:FF:000001">
    <property type="entry name" value="Diguanylate cyclase domain protein"/>
    <property type="match status" value="1"/>
</dbReference>
<dbReference type="SUPFAM" id="SSF55073">
    <property type="entry name" value="Nucleotide cyclase"/>
    <property type="match status" value="1"/>
</dbReference>
<evidence type="ECO:0000313" key="7">
    <source>
        <dbReference type="Proteomes" id="UP000177925"/>
    </source>
</evidence>
<dbReference type="InterPro" id="IPR043128">
    <property type="entry name" value="Rev_trsase/Diguanyl_cyclase"/>
</dbReference>
<feature type="compositionally biased region" description="Basic and acidic residues" evidence="3">
    <location>
        <begin position="416"/>
        <end position="425"/>
    </location>
</feature>
<keyword evidence="4" id="KW-0472">Membrane</keyword>
<feature type="transmembrane region" description="Helical" evidence="4">
    <location>
        <begin position="14"/>
        <end position="35"/>
    </location>
</feature>
<dbReference type="InterPro" id="IPR029787">
    <property type="entry name" value="Nucleotide_cyclase"/>
</dbReference>
<dbReference type="PROSITE" id="PS50887">
    <property type="entry name" value="GGDEF"/>
    <property type="match status" value="1"/>
</dbReference>
<dbReference type="EC" id="2.7.7.65" evidence="1"/>
<dbReference type="GO" id="GO:0052621">
    <property type="term" value="F:diguanylate cyclase activity"/>
    <property type="evidence" value="ECO:0007669"/>
    <property type="project" value="UniProtKB-EC"/>
</dbReference>
<feature type="domain" description="GGDEF" evidence="5">
    <location>
        <begin position="289"/>
        <end position="423"/>
    </location>
</feature>
<reference evidence="6 7" key="1">
    <citation type="journal article" date="2016" name="Nat. Commun.">
        <title>Thousands of microbial genomes shed light on interconnected biogeochemical processes in an aquifer system.</title>
        <authorList>
            <person name="Anantharaman K."/>
            <person name="Brown C.T."/>
            <person name="Hug L.A."/>
            <person name="Sharon I."/>
            <person name="Castelle C.J."/>
            <person name="Probst A.J."/>
            <person name="Thomas B.C."/>
            <person name="Singh A."/>
            <person name="Wilkins M.J."/>
            <person name="Karaoz U."/>
            <person name="Brodie E.L."/>
            <person name="Williams K.H."/>
            <person name="Hubbard S.S."/>
            <person name="Banfield J.F."/>
        </authorList>
    </citation>
    <scope>NUCLEOTIDE SEQUENCE [LARGE SCALE GENOMIC DNA]</scope>
</reference>
<evidence type="ECO:0000256" key="4">
    <source>
        <dbReference type="SAM" id="Phobius"/>
    </source>
</evidence>
<dbReference type="Pfam" id="PF00990">
    <property type="entry name" value="GGDEF"/>
    <property type="match status" value="1"/>
</dbReference>
<dbReference type="PANTHER" id="PTHR45138:SF9">
    <property type="entry name" value="DIGUANYLATE CYCLASE DGCM-RELATED"/>
    <property type="match status" value="1"/>
</dbReference>
<dbReference type="NCBIfam" id="TIGR00254">
    <property type="entry name" value="GGDEF"/>
    <property type="match status" value="1"/>
</dbReference>
<evidence type="ECO:0000256" key="2">
    <source>
        <dbReference type="ARBA" id="ARBA00034247"/>
    </source>
</evidence>
<name>A0A1F6TCV8_9PROT</name>
<evidence type="ECO:0000259" key="5">
    <source>
        <dbReference type="PROSITE" id="PS50887"/>
    </source>
</evidence>
<protein>
    <recommendedName>
        <fullName evidence="1">diguanylate cyclase</fullName>
        <ecNumber evidence="1">2.7.7.65</ecNumber>
    </recommendedName>
</protein>
<dbReference type="STRING" id="1817758.A2150_04145"/>
<organism evidence="6 7">
    <name type="scientific">Candidatus Muproteobacteria bacterium RBG_16_64_11</name>
    <dbReference type="NCBI Taxonomy" id="1817758"/>
    <lineage>
        <taxon>Bacteria</taxon>
        <taxon>Pseudomonadati</taxon>
        <taxon>Pseudomonadota</taxon>
        <taxon>Candidatus Muproteobacteria</taxon>
    </lineage>
</organism>
<dbReference type="CDD" id="cd01949">
    <property type="entry name" value="GGDEF"/>
    <property type="match status" value="1"/>
</dbReference>
<dbReference type="EMBL" id="MFSS01000072">
    <property type="protein sequence ID" value="OGI42977.1"/>
    <property type="molecule type" value="Genomic_DNA"/>
</dbReference>
<dbReference type="Gene3D" id="3.30.450.290">
    <property type="match status" value="1"/>
</dbReference>
<dbReference type="AlphaFoldDB" id="A0A1F6TCV8"/>
<dbReference type="InterPro" id="IPR021796">
    <property type="entry name" value="Tll0287-like_dom"/>
</dbReference>
<dbReference type="Proteomes" id="UP000177925">
    <property type="component" value="Unassembled WGS sequence"/>
</dbReference>
<accession>A0A1F6TCV8</accession>
<proteinExistence type="predicted"/>
<evidence type="ECO:0000313" key="6">
    <source>
        <dbReference type="EMBL" id="OGI42977.1"/>
    </source>
</evidence>
<dbReference type="InterPro" id="IPR050469">
    <property type="entry name" value="Diguanylate_Cyclase"/>
</dbReference>
<feature type="region of interest" description="Disordered" evidence="3">
    <location>
        <begin position="413"/>
        <end position="432"/>
    </location>
</feature>
<dbReference type="SMART" id="SM00267">
    <property type="entry name" value="GGDEF"/>
    <property type="match status" value="1"/>
</dbReference>
<dbReference type="GO" id="GO:0005886">
    <property type="term" value="C:plasma membrane"/>
    <property type="evidence" value="ECO:0007669"/>
    <property type="project" value="TreeGrafter"/>
</dbReference>